<gene>
    <name evidence="1" type="ORF">DI628_06695</name>
</gene>
<proteinExistence type="predicted"/>
<evidence type="ECO:0000313" key="1">
    <source>
        <dbReference type="EMBL" id="TKW60585.1"/>
    </source>
</evidence>
<protein>
    <submittedName>
        <fullName evidence="1">Uncharacterized protein</fullName>
    </submittedName>
</protein>
<name>A0A6N4QYZ5_BLAVI</name>
<comment type="caution">
    <text evidence="1">The sequence shown here is derived from an EMBL/GenBank/DDBJ whole genome shotgun (WGS) entry which is preliminary data.</text>
</comment>
<dbReference type="Proteomes" id="UP000320948">
    <property type="component" value="Unassembled WGS sequence"/>
</dbReference>
<accession>A0A6N4QYZ5</accession>
<sequence>MIETGGQSVFVQGRDVPPTVRALLDELMHVQVLVEALPGPRLHQDHDFVGETEDLSLLKSWLSELIWVPYWGQPEGADKPMLFLGGRDPWIETLEMRVWEVLYALAQEAGCELVGRGSVSPEADELEEIRDVLPPIAEAHGWVFSTGLDKAGVQ</sequence>
<evidence type="ECO:0000313" key="2">
    <source>
        <dbReference type="Proteomes" id="UP000320948"/>
    </source>
</evidence>
<dbReference type="EMBL" id="VAFM01000002">
    <property type="protein sequence ID" value="TKW60585.1"/>
    <property type="molecule type" value="Genomic_DNA"/>
</dbReference>
<dbReference type="AlphaFoldDB" id="A0A6N4QYZ5"/>
<reference evidence="1 2" key="1">
    <citation type="journal article" date="2017" name="Nat. Commun.">
        <title>In situ click chemistry generation of cyclooxygenase-2 inhibitors.</title>
        <authorList>
            <person name="Bhardwaj A."/>
            <person name="Kaur J."/>
            <person name="Wuest M."/>
            <person name="Wuest F."/>
        </authorList>
    </citation>
    <scope>NUCLEOTIDE SEQUENCE [LARGE SCALE GENOMIC DNA]</scope>
    <source>
        <strain evidence="1">S2_018_000_R2_106</strain>
    </source>
</reference>
<organism evidence="1 2">
    <name type="scientific">Blastochloris viridis</name>
    <name type="common">Rhodopseudomonas viridis</name>
    <dbReference type="NCBI Taxonomy" id="1079"/>
    <lineage>
        <taxon>Bacteria</taxon>
        <taxon>Pseudomonadati</taxon>
        <taxon>Pseudomonadota</taxon>
        <taxon>Alphaproteobacteria</taxon>
        <taxon>Hyphomicrobiales</taxon>
        <taxon>Blastochloridaceae</taxon>
        <taxon>Blastochloris</taxon>
    </lineage>
</organism>